<feature type="transmembrane region" description="Helical" evidence="2">
    <location>
        <begin position="65"/>
        <end position="82"/>
    </location>
</feature>
<dbReference type="RefSeq" id="WP_145638156.1">
    <property type="nucleotide sequence ID" value="NZ_VIWP01000004.1"/>
</dbReference>
<feature type="compositionally biased region" description="Polar residues" evidence="1">
    <location>
        <begin position="47"/>
        <end position="56"/>
    </location>
</feature>
<dbReference type="Proteomes" id="UP000320653">
    <property type="component" value="Unassembled WGS sequence"/>
</dbReference>
<dbReference type="AlphaFoldDB" id="A0A561QQV0"/>
<protein>
    <submittedName>
        <fullName evidence="3">Uncharacterized protein</fullName>
    </submittedName>
</protein>
<reference evidence="3 4" key="1">
    <citation type="submission" date="2019-06" db="EMBL/GenBank/DDBJ databases">
        <title>Sorghum-associated microbial communities from plants grown in Nebraska, USA.</title>
        <authorList>
            <person name="Schachtman D."/>
        </authorList>
    </citation>
    <scope>NUCLEOTIDE SEQUENCE [LARGE SCALE GENOMIC DNA]</scope>
    <source>
        <strain evidence="3 4">1225</strain>
    </source>
</reference>
<organism evidence="3 4">
    <name type="scientific">Neorhizobium alkalisoli</name>
    <dbReference type="NCBI Taxonomy" id="528178"/>
    <lineage>
        <taxon>Bacteria</taxon>
        <taxon>Pseudomonadati</taxon>
        <taxon>Pseudomonadota</taxon>
        <taxon>Alphaproteobacteria</taxon>
        <taxon>Hyphomicrobiales</taxon>
        <taxon>Rhizobiaceae</taxon>
        <taxon>Rhizobium/Agrobacterium group</taxon>
        <taxon>Neorhizobium</taxon>
    </lineage>
</organism>
<feature type="region of interest" description="Disordered" evidence="1">
    <location>
        <begin position="24"/>
        <end position="56"/>
    </location>
</feature>
<comment type="caution">
    <text evidence="3">The sequence shown here is derived from an EMBL/GenBank/DDBJ whole genome shotgun (WGS) entry which is preliminary data.</text>
</comment>
<keyword evidence="2" id="KW-1133">Transmembrane helix</keyword>
<evidence type="ECO:0000256" key="2">
    <source>
        <dbReference type="SAM" id="Phobius"/>
    </source>
</evidence>
<keyword evidence="2" id="KW-0812">Transmembrane</keyword>
<gene>
    <name evidence="3" type="ORF">FHW37_10441</name>
</gene>
<dbReference type="OrthoDB" id="8421172at2"/>
<evidence type="ECO:0000313" key="3">
    <source>
        <dbReference type="EMBL" id="TWF52775.1"/>
    </source>
</evidence>
<evidence type="ECO:0000313" key="4">
    <source>
        <dbReference type="Proteomes" id="UP000320653"/>
    </source>
</evidence>
<keyword evidence="2" id="KW-0472">Membrane</keyword>
<evidence type="ECO:0000256" key="1">
    <source>
        <dbReference type="SAM" id="MobiDB-lite"/>
    </source>
</evidence>
<accession>A0A561QQV0</accession>
<proteinExistence type="predicted"/>
<keyword evidence="4" id="KW-1185">Reference proteome</keyword>
<sequence length="83" mass="8668">MPNVSSRPPLTEDAANAIAGDIKSGGARGQVSEAPMAFQTPRPQADNPGTDSSSIDLNNGRRKKLVILGLIIIALIFVVWVAA</sequence>
<dbReference type="EMBL" id="VIWP01000004">
    <property type="protein sequence ID" value="TWF52775.1"/>
    <property type="molecule type" value="Genomic_DNA"/>
</dbReference>
<name>A0A561QQV0_9HYPH</name>